<keyword evidence="2" id="KW-1185">Reference proteome</keyword>
<dbReference type="OrthoDB" id="9809364at2"/>
<gene>
    <name evidence="1" type="ORF">SAMN04488508_10773</name>
</gene>
<dbReference type="RefSeq" id="WP_073317870.1">
    <property type="nucleotide sequence ID" value="NZ_FQYP01000007.1"/>
</dbReference>
<protein>
    <submittedName>
        <fullName evidence="1">WD40-like Beta Propeller Repeat</fullName>
    </submittedName>
</protein>
<proteinExistence type="predicted"/>
<dbReference type="InterPro" id="IPR011659">
    <property type="entry name" value="WD40"/>
</dbReference>
<evidence type="ECO:0000313" key="2">
    <source>
        <dbReference type="Proteomes" id="UP000184432"/>
    </source>
</evidence>
<dbReference type="EMBL" id="FQYP01000007">
    <property type="protein sequence ID" value="SHJ28622.1"/>
    <property type="molecule type" value="Genomic_DNA"/>
</dbReference>
<dbReference type="Pfam" id="PF07676">
    <property type="entry name" value="PD40"/>
    <property type="match status" value="1"/>
</dbReference>
<dbReference type="InterPro" id="IPR011042">
    <property type="entry name" value="6-blade_b-propeller_TolB-like"/>
</dbReference>
<accession>A0A1M6I2E4</accession>
<dbReference type="Gene3D" id="2.120.10.30">
    <property type="entry name" value="TolB, C-terminal domain"/>
    <property type="match status" value="1"/>
</dbReference>
<name>A0A1M6I2E4_9FLAO</name>
<dbReference type="STRING" id="570521.SAMN04488508_10773"/>
<dbReference type="PROSITE" id="PS51257">
    <property type="entry name" value="PROKAR_LIPOPROTEIN"/>
    <property type="match status" value="1"/>
</dbReference>
<reference evidence="2" key="1">
    <citation type="submission" date="2016-11" db="EMBL/GenBank/DDBJ databases">
        <authorList>
            <person name="Varghese N."/>
            <person name="Submissions S."/>
        </authorList>
    </citation>
    <scope>NUCLEOTIDE SEQUENCE [LARGE SCALE GENOMIC DNA]</scope>
    <source>
        <strain evidence="2">DSM 22623</strain>
    </source>
</reference>
<organism evidence="1 2">
    <name type="scientific">Aquimarina spongiae</name>
    <dbReference type="NCBI Taxonomy" id="570521"/>
    <lineage>
        <taxon>Bacteria</taxon>
        <taxon>Pseudomonadati</taxon>
        <taxon>Bacteroidota</taxon>
        <taxon>Flavobacteriia</taxon>
        <taxon>Flavobacteriales</taxon>
        <taxon>Flavobacteriaceae</taxon>
        <taxon>Aquimarina</taxon>
    </lineage>
</organism>
<dbReference type="AlphaFoldDB" id="A0A1M6I2E4"/>
<evidence type="ECO:0000313" key="1">
    <source>
        <dbReference type="EMBL" id="SHJ28622.1"/>
    </source>
</evidence>
<dbReference type="Proteomes" id="UP000184432">
    <property type="component" value="Unassembled WGS sequence"/>
</dbReference>
<sequence>MNKLKIIVLVTISFLSCKNDPVNLKTRFLSQEIPKDVPMIFKQDIVPAHRIIHRGIFSPDFEAYYYTLSDKDFQNFDTYVIRKVNNTWSEPEKAFFNTTYNEHGMSFSPDGNSIYFSSTRPVGIDSLPSTWHIWKSDKVNGQWAKPEFVDIPNLRDKLVSHPTITNSGTLYFHASNLDYSEMDIYRSKQVNGTFEDAEKIAVSIPKDPGKCTPYVGPNEDFLIFATIGNQLDLQVSFNDGEGNWTTTKKLNDTINNLGQGNPYVTPDHQFLFFATGDHHEKKWNIKWVNIASELKIN</sequence>
<dbReference type="SUPFAM" id="SSF82171">
    <property type="entry name" value="DPP6 N-terminal domain-like"/>
    <property type="match status" value="1"/>
</dbReference>